<evidence type="ECO:0000313" key="1">
    <source>
        <dbReference type="EMBL" id="SFX79988.1"/>
    </source>
</evidence>
<name>A0AB38CA25_9BURK</name>
<dbReference type="Gene3D" id="3.40.50.1820">
    <property type="entry name" value="alpha/beta hydrolase"/>
    <property type="match status" value="1"/>
</dbReference>
<proteinExistence type="predicted"/>
<dbReference type="RefSeq" id="WP_072454670.1">
    <property type="nucleotide sequence ID" value="NZ_FPKH01000003.1"/>
</dbReference>
<dbReference type="AlphaFoldDB" id="A0AB38CA25"/>
<evidence type="ECO:0000313" key="2">
    <source>
        <dbReference type="Proteomes" id="UP000182489"/>
    </source>
</evidence>
<accession>A0AB38CA25</accession>
<dbReference type="InterPro" id="IPR029058">
    <property type="entry name" value="AB_hydrolase_fold"/>
</dbReference>
<protein>
    <recommendedName>
        <fullName evidence="3">Alpha/beta hydrolase</fullName>
    </recommendedName>
</protein>
<dbReference type="SUPFAM" id="SSF53474">
    <property type="entry name" value="alpha/beta-Hydrolases"/>
    <property type="match status" value="1"/>
</dbReference>
<evidence type="ECO:0008006" key="3">
    <source>
        <dbReference type="Google" id="ProtNLM"/>
    </source>
</evidence>
<dbReference type="Proteomes" id="UP000182489">
    <property type="component" value="Unassembled WGS sequence"/>
</dbReference>
<sequence length="316" mass="34245">MLQAQALDNRLVATTADDVLVDRIVPGAPLVIAFGFVSWTTRPAFDFYGRLRKLEQASGQPLNKILVRDSGNAWYHRRIAGLGNHVDETAQALRELVRCIAPGQVTTVGQSMGAYAAVMYGLLLDAQQIVAFGPLSFLDVQQARLYHELRWLPVMESLAQDPPASGYYDLAALCRARATEHTQLHLVFGTRPDAARPDVANPGASASESVNLDAMHAQRLAAFGRCTLHPFPHSGHAVVQHLIDTKRINGLLAKCILGLALEEEAMPEIGAAWRDWVAENLRLGCAGEQLVAVLQQHGFSLASSMAAVDAVRAKAT</sequence>
<reference evidence="1 2" key="1">
    <citation type="submission" date="2016-11" db="EMBL/GenBank/DDBJ databases">
        <authorList>
            <person name="Varghese N."/>
            <person name="Submissions S."/>
        </authorList>
    </citation>
    <scope>NUCLEOTIDE SEQUENCE [LARGE SCALE GENOMIC DNA]</scope>
    <source>
        <strain evidence="1 2">NFR18</strain>
    </source>
</reference>
<dbReference type="EMBL" id="FPKH01000003">
    <property type="protein sequence ID" value="SFX79988.1"/>
    <property type="molecule type" value="Genomic_DNA"/>
</dbReference>
<gene>
    <name evidence="1" type="ORF">SAMN03097694_3296</name>
</gene>
<organism evidence="1 2">
    <name type="scientific">Janthinobacterium lividum</name>
    <dbReference type="NCBI Taxonomy" id="29581"/>
    <lineage>
        <taxon>Bacteria</taxon>
        <taxon>Pseudomonadati</taxon>
        <taxon>Pseudomonadota</taxon>
        <taxon>Betaproteobacteria</taxon>
        <taxon>Burkholderiales</taxon>
        <taxon>Oxalobacteraceae</taxon>
        <taxon>Janthinobacterium</taxon>
    </lineage>
</organism>
<comment type="caution">
    <text evidence="1">The sequence shown here is derived from an EMBL/GenBank/DDBJ whole genome shotgun (WGS) entry which is preliminary data.</text>
</comment>